<dbReference type="EMBL" id="JAPFFK010000019">
    <property type="protein sequence ID" value="KAJ6684791.1"/>
    <property type="molecule type" value="Genomic_DNA"/>
</dbReference>
<feature type="region of interest" description="Disordered" evidence="1">
    <location>
        <begin position="1"/>
        <end position="31"/>
    </location>
</feature>
<evidence type="ECO:0000313" key="2">
    <source>
        <dbReference type="EMBL" id="KAJ6684791.1"/>
    </source>
</evidence>
<reference evidence="2" key="1">
    <citation type="submission" date="2022-11" db="EMBL/GenBank/DDBJ databases">
        <authorList>
            <person name="Hyden B.L."/>
            <person name="Feng K."/>
            <person name="Yates T."/>
            <person name="Jawdy S."/>
            <person name="Smart L.B."/>
            <person name="Muchero W."/>
        </authorList>
    </citation>
    <scope>NUCLEOTIDE SEQUENCE</scope>
    <source>
        <tissue evidence="2">Shoot tip</tissue>
    </source>
</reference>
<keyword evidence="3" id="KW-1185">Reference proteome</keyword>
<evidence type="ECO:0000313" key="3">
    <source>
        <dbReference type="Proteomes" id="UP001151532"/>
    </source>
</evidence>
<comment type="caution">
    <text evidence="2">The sequence shown here is derived from an EMBL/GenBank/DDBJ whole genome shotgun (WGS) entry which is preliminary data.</text>
</comment>
<dbReference type="Proteomes" id="UP001151532">
    <property type="component" value="Chromosome 2"/>
</dbReference>
<feature type="compositionally biased region" description="Basic and acidic residues" evidence="1">
    <location>
        <begin position="1"/>
        <end position="12"/>
    </location>
</feature>
<name>A0A9Q0PAN8_SALPP</name>
<dbReference type="AlphaFoldDB" id="A0A9Q0PAN8"/>
<evidence type="ECO:0000256" key="1">
    <source>
        <dbReference type="SAM" id="MobiDB-lite"/>
    </source>
</evidence>
<gene>
    <name evidence="2" type="ORF">OIU79_014991</name>
</gene>
<organism evidence="2 3">
    <name type="scientific">Salix purpurea</name>
    <name type="common">Purple osier willow</name>
    <dbReference type="NCBI Taxonomy" id="77065"/>
    <lineage>
        <taxon>Eukaryota</taxon>
        <taxon>Viridiplantae</taxon>
        <taxon>Streptophyta</taxon>
        <taxon>Embryophyta</taxon>
        <taxon>Tracheophyta</taxon>
        <taxon>Spermatophyta</taxon>
        <taxon>Magnoliopsida</taxon>
        <taxon>eudicotyledons</taxon>
        <taxon>Gunneridae</taxon>
        <taxon>Pentapetalae</taxon>
        <taxon>rosids</taxon>
        <taxon>fabids</taxon>
        <taxon>Malpighiales</taxon>
        <taxon>Salicaceae</taxon>
        <taxon>Saliceae</taxon>
        <taxon>Salix</taxon>
    </lineage>
</organism>
<protein>
    <submittedName>
        <fullName evidence="2">Uncharacterized protein</fullName>
    </submittedName>
</protein>
<accession>A0A9Q0PAN8</accession>
<reference evidence="2" key="2">
    <citation type="journal article" date="2023" name="Int. J. Mol. Sci.">
        <title>De Novo Assembly and Annotation of 11 Diverse Shrub Willow (Salix) Genomes Reveals Novel Gene Organization in Sex-Linked Regions.</title>
        <authorList>
            <person name="Hyden B."/>
            <person name="Feng K."/>
            <person name="Yates T.B."/>
            <person name="Jawdy S."/>
            <person name="Cereghino C."/>
            <person name="Smart L.B."/>
            <person name="Muchero W."/>
        </authorList>
    </citation>
    <scope>NUCLEOTIDE SEQUENCE</scope>
    <source>
        <tissue evidence="2">Shoot tip</tissue>
    </source>
</reference>
<proteinExistence type="predicted"/>
<feature type="compositionally biased region" description="Polar residues" evidence="1">
    <location>
        <begin position="13"/>
        <end position="24"/>
    </location>
</feature>
<sequence length="31" mass="3695">MSRWVNMERRTTPETQQREAQGSRSTRETGK</sequence>